<name>A0A2G7FJZ0_9EURO</name>
<dbReference type="EMBL" id="NEXV01000593">
    <property type="protein sequence ID" value="PIG80873.1"/>
    <property type="molecule type" value="Genomic_DNA"/>
</dbReference>
<dbReference type="Proteomes" id="UP000231358">
    <property type="component" value="Unassembled WGS sequence"/>
</dbReference>
<dbReference type="AlphaFoldDB" id="A0A2G7FJZ0"/>
<evidence type="ECO:0000313" key="2">
    <source>
        <dbReference type="Proteomes" id="UP000231358"/>
    </source>
</evidence>
<reference evidence="1 2" key="1">
    <citation type="submission" date="2017-05" db="EMBL/GenBank/DDBJ databases">
        <title>Genome sequence for an aflatoxigenic pathogen of Argentinian peanut, Aspergillus arachidicola.</title>
        <authorList>
            <person name="Moore G."/>
            <person name="Beltz S.B."/>
            <person name="Mack B.M."/>
        </authorList>
    </citation>
    <scope>NUCLEOTIDE SEQUENCE [LARGE SCALE GENOMIC DNA]</scope>
    <source>
        <strain evidence="1 2">CBS 117610</strain>
    </source>
</reference>
<proteinExistence type="predicted"/>
<keyword evidence="2" id="KW-1185">Reference proteome</keyword>
<gene>
    <name evidence="1" type="ORF">AARAC_009381</name>
</gene>
<evidence type="ECO:0000313" key="1">
    <source>
        <dbReference type="EMBL" id="PIG80873.1"/>
    </source>
</evidence>
<sequence length="135" mass="14172">MVGNRKVLRGAAKASYEAKRARLAEARPCLLLRQTGKQAAARVILGAGITAPATAGTAGAAGPTAVGIPASQRSLYLCSLQEIQLGNILESHTGNLARHLSSSFFCSGFSIESWPLVAPPTLPTKNLRTRHPKTI</sequence>
<accession>A0A2G7FJZ0</accession>
<protein>
    <submittedName>
        <fullName evidence="1">Uncharacterized protein</fullName>
    </submittedName>
</protein>
<comment type="caution">
    <text evidence="1">The sequence shown here is derived from an EMBL/GenBank/DDBJ whole genome shotgun (WGS) entry which is preliminary data.</text>
</comment>
<organism evidence="1 2">
    <name type="scientific">Aspergillus arachidicola</name>
    <dbReference type="NCBI Taxonomy" id="656916"/>
    <lineage>
        <taxon>Eukaryota</taxon>
        <taxon>Fungi</taxon>
        <taxon>Dikarya</taxon>
        <taxon>Ascomycota</taxon>
        <taxon>Pezizomycotina</taxon>
        <taxon>Eurotiomycetes</taxon>
        <taxon>Eurotiomycetidae</taxon>
        <taxon>Eurotiales</taxon>
        <taxon>Aspergillaceae</taxon>
        <taxon>Aspergillus</taxon>
        <taxon>Aspergillus subgen. Circumdati</taxon>
    </lineage>
</organism>